<evidence type="ECO:0000313" key="2">
    <source>
        <dbReference type="EMBL" id="PCH40217.1"/>
    </source>
</evidence>
<reference evidence="2 3" key="1">
    <citation type="journal article" date="2012" name="Science">
        <title>The Paleozoic origin of enzymatic lignin decomposition reconstructed from 31 fungal genomes.</title>
        <authorList>
            <person name="Floudas D."/>
            <person name="Binder M."/>
            <person name="Riley R."/>
            <person name="Barry K."/>
            <person name="Blanchette R.A."/>
            <person name="Henrissat B."/>
            <person name="Martinez A.T."/>
            <person name="Otillar R."/>
            <person name="Spatafora J.W."/>
            <person name="Yadav J.S."/>
            <person name="Aerts A."/>
            <person name="Benoit I."/>
            <person name="Boyd A."/>
            <person name="Carlson A."/>
            <person name="Copeland A."/>
            <person name="Coutinho P.M."/>
            <person name="de Vries R.P."/>
            <person name="Ferreira P."/>
            <person name="Findley K."/>
            <person name="Foster B."/>
            <person name="Gaskell J."/>
            <person name="Glotzer D."/>
            <person name="Gorecki P."/>
            <person name="Heitman J."/>
            <person name="Hesse C."/>
            <person name="Hori C."/>
            <person name="Igarashi K."/>
            <person name="Jurgens J.A."/>
            <person name="Kallen N."/>
            <person name="Kersten P."/>
            <person name="Kohler A."/>
            <person name="Kuees U."/>
            <person name="Kumar T.K.A."/>
            <person name="Kuo A."/>
            <person name="LaButti K."/>
            <person name="Larrondo L.F."/>
            <person name="Lindquist E."/>
            <person name="Ling A."/>
            <person name="Lombard V."/>
            <person name="Lucas S."/>
            <person name="Lundell T."/>
            <person name="Martin R."/>
            <person name="McLaughlin D.J."/>
            <person name="Morgenstern I."/>
            <person name="Morin E."/>
            <person name="Murat C."/>
            <person name="Nagy L.G."/>
            <person name="Nolan M."/>
            <person name="Ohm R.A."/>
            <person name="Patyshakuliyeva A."/>
            <person name="Rokas A."/>
            <person name="Ruiz-Duenas F.J."/>
            <person name="Sabat G."/>
            <person name="Salamov A."/>
            <person name="Samejima M."/>
            <person name="Schmutz J."/>
            <person name="Slot J.C."/>
            <person name="St John F."/>
            <person name="Stenlid J."/>
            <person name="Sun H."/>
            <person name="Sun S."/>
            <person name="Syed K."/>
            <person name="Tsang A."/>
            <person name="Wiebenga A."/>
            <person name="Young D."/>
            <person name="Pisabarro A."/>
            <person name="Eastwood D.C."/>
            <person name="Martin F."/>
            <person name="Cullen D."/>
            <person name="Grigoriev I.V."/>
            <person name="Hibbett D.S."/>
        </authorList>
    </citation>
    <scope>NUCLEOTIDE SEQUENCE [LARGE SCALE GENOMIC DNA]</scope>
    <source>
        <strain evidence="2 3">MD-104</strain>
    </source>
</reference>
<accession>A0A2H3JVN4</accession>
<feature type="compositionally biased region" description="Pro residues" evidence="1">
    <location>
        <begin position="66"/>
        <end position="88"/>
    </location>
</feature>
<feature type="region of interest" description="Disordered" evidence="1">
    <location>
        <begin position="235"/>
        <end position="269"/>
    </location>
</feature>
<organism evidence="2 3">
    <name type="scientific">Wolfiporia cocos (strain MD-104)</name>
    <name type="common">Brown rot fungus</name>
    <dbReference type="NCBI Taxonomy" id="742152"/>
    <lineage>
        <taxon>Eukaryota</taxon>
        <taxon>Fungi</taxon>
        <taxon>Dikarya</taxon>
        <taxon>Basidiomycota</taxon>
        <taxon>Agaricomycotina</taxon>
        <taxon>Agaricomycetes</taxon>
        <taxon>Polyporales</taxon>
        <taxon>Phaeolaceae</taxon>
        <taxon>Wolfiporia</taxon>
    </lineage>
</organism>
<feature type="compositionally biased region" description="Basic and acidic residues" evidence="1">
    <location>
        <begin position="254"/>
        <end position="264"/>
    </location>
</feature>
<sequence length="346" mass="37378">MSSEAPVTSGPSKAMSIRVLTSPTFFDWLASPTDSSPSSSPTYPFIPGLASSSSTPTSSPETPLSPLSPSPTPPSPSPSPSPDEPTPLPLTWQTAAADAAAGIYYVLEAFPSSGVSLLGPPFRNEPLKVPAGARVAVLEEVGDHALRVRIVDTGAVGLLPAWDVEGALERLARLNMEFNEAATCPEERKILERRREANIGAAAPSSAPHAAPTLVHRHDRCVSFATRLSFRMQDPFLQDPDDDPDSANSELDDYFARGDREPAHKGPRARKAVEFATEDCPKVFRYPSEAVFAAHYGKEAEAEGAALGKDEEGEREEGDKEWYWAGWEEHQSAEPSRDELCELVDR</sequence>
<keyword evidence="3" id="KW-1185">Reference proteome</keyword>
<evidence type="ECO:0000313" key="3">
    <source>
        <dbReference type="Proteomes" id="UP000218811"/>
    </source>
</evidence>
<gene>
    <name evidence="2" type="ORF">WOLCODRAFT_162184</name>
</gene>
<evidence type="ECO:0000256" key="1">
    <source>
        <dbReference type="SAM" id="MobiDB-lite"/>
    </source>
</evidence>
<feature type="compositionally biased region" description="Acidic residues" evidence="1">
    <location>
        <begin position="239"/>
        <end position="253"/>
    </location>
</feature>
<feature type="region of interest" description="Disordered" evidence="1">
    <location>
        <begin position="30"/>
        <end position="89"/>
    </location>
</feature>
<dbReference type="OMA" id="PAWNTEG"/>
<dbReference type="AlphaFoldDB" id="A0A2H3JVN4"/>
<dbReference type="EMBL" id="KB468053">
    <property type="protein sequence ID" value="PCH40217.1"/>
    <property type="molecule type" value="Genomic_DNA"/>
</dbReference>
<feature type="compositionally biased region" description="Low complexity" evidence="1">
    <location>
        <begin position="51"/>
        <end position="65"/>
    </location>
</feature>
<proteinExistence type="predicted"/>
<dbReference type="Proteomes" id="UP000218811">
    <property type="component" value="Unassembled WGS sequence"/>
</dbReference>
<protein>
    <submittedName>
        <fullName evidence="2">Uncharacterized protein</fullName>
    </submittedName>
</protein>
<dbReference type="OrthoDB" id="196165at2759"/>
<name>A0A2H3JVN4_WOLCO</name>
<feature type="compositionally biased region" description="Low complexity" evidence="1">
    <location>
        <begin position="31"/>
        <end position="43"/>
    </location>
</feature>